<evidence type="ECO:0008006" key="4">
    <source>
        <dbReference type="Google" id="ProtNLM"/>
    </source>
</evidence>
<dbReference type="EMBL" id="BBMR01000001">
    <property type="protein sequence ID" value="GAL16957.1"/>
    <property type="molecule type" value="Genomic_DNA"/>
</dbReference>
<keyword evidence="3" id="KW-1185">Reference proteome</keyword>
<name>A0A090SBP3_9VIBR</name>
<protein>
    <recommendedName>
        <fullName evidence="4">Hydroxylamine reductase</fullName>
    </recommendedName>
</protein>
<reference evidence="2 3" key="2">
    <citation type="submission" date="2014-09" db="EMBL/GenBank/DDBJ databases">
        <authorList>
            <consortium name="NBRP consortium"/>
            <person name="Sawabe T."/>
            <person name="Meirelles P."/>
            <person name="Nakanishi M."/>
            <person name="Sayaka M."/>
            <person name="Hattori M."/>
            <person name="Ohkuma M."/>
        </authorList>
    </citation>
    <scope>NUCLEOTIDE SEQUENCE [LARGE SCALE GENOMIC DNA]</scope>
    <source>
        <strain evidence="3">JCM19235</strain>
    </source>
</reference>
<evidence type="ECO:0000313" key="3">
    <source>
        <dbReference type="Proteomes" id="UP000029228"/>
    </source>
</evidence>
<dbReference type="AlphaFoldDB" id="A0A090SBP3"/>
<gene>
    <name evidence="2" type="ORF">JCM19235_5506</name>
</gene>
<evidence type="ECO:0000313" key="2">
    <source>
        <dbReference type="EMBL" id="GAL16957.1"/>
    </source>
</evidence>
<accession>A0A090SBP3</accession>
<proteinExistence type="predicted"/>
<feature type="region of interest" description="Disordered" evidence="1">
    <location>
        <begin position="50"/>
        <end position="73"/>
    </location>
</feature>
<dbReference type="OrthoDB" id="5878967at2"/>
<feature type="compositionally biased region" description="Polar residues" evidence="1">
    <location>
        <begin position="51"/>
        <end position="62"/>
    </location>
</feature>
<dbReference type="Proteomes" id="UP000029228">
    <property type="component" value="Unassembled WGS sequence"/>
</dbReference>
<dbReference type="STRING" id="990268.JCM19235_5506"/>
<evidence type="ECO:0000256" key="1">
    <source>
        <dbReference type="SAM" id="MobiDB-lite"/>
    </source>
</evidence>
<reference evidence="2 3" key="1">
    <citation type="submission" date="2014-09" db="EMBL/GenBank/DDBJ databases">
        <title>Vibrio maritimus JCM 19235. (C45) whole genome shotgun sequence.</title>
        <authorList>
            <person name="Sawabe T."/>
            <person name="Meirelles P."/>
            <person name="Nakanishi M."/>
            <person name="Sayaka M."/>
            <person name="Hattori M."/>
            <person name="Ohkuma M."/>
        </authorList>
    </citation>
    <scope>NUCLEOTIDE SEQUENCE [LARGE SCALE GENOMIC DNA]</scope>
    <source>
        <strain evidence="3">JCM19235</strain>
    </source>
</reference>
<sequence>MKQALLTISALFIGFVAMMFSLIMAIPMAIAAYITGNRIKKQLDQEFARQRQAQGHSAQGNTIEGEYEEVSSK</sequence>
<organism evidence="2 3">
    <name type="scientific">Vibrio maritimus</name>
    <dbReference type="NCBI Taxonomy" id="990268"/>
    <lineage>
        <taxon>Bacteria</taxon>
        <taxon>Pseudomonadati</taxon>
        <taxon>Pseudomonadota</taxon>
        <taxon>Gammaproteobacteria</taxon>
        <taxon>Vibrionales</taxon>
        <taxon>Vibrionaceae</taxon>
        <taxon>Vibrio</taxon>
    </lineage>
</organism>
<comment type="caution">
    <text evidence="2">The sequence shown here is derived from an EMBL/GenBank/DDBJ whole genome shotgun (WGS) entry which is preliminary data.</text>
</comment>